<dbReference type="PANTHER" id="PTHR24320">
    <property type="entry name" value="RETINOL DEHYDROGENASE"/>
    <property type="match status" value="1"/>
</dbReference>
<dbReference type="InterPro" id="IPR002347">
    <property type="entry name" value="SDR_fam"/>
</dbReference>
<dbReference type="PANTHER" id="PTHR24320:SF154">
    <property type="entry name" value="OXIDOREDUCTASE, SHORT-CHAIN DEHYDROGENASE_REDUCTASE FAMILY (AFU_ORTHOLOGUE AFUA_2G04560)"/>
    <property type="match status" value="1"/>
</dbReference>
<keyword evidence="2" id="KW-0521">NADP</keyword>
<comment type="similarity">
    <text evidence="1">Belongs to the short-chain dehydrogenases/reductases (SDR) family.</text>
</comment>
<name>A0ABR4J1X4_9EURO</name>
<keyword evidence="3" id="KW-0560">Oxidoreductase</keyword>
<comment type="caution">
    <text evidence="4">The sequence shown here is derived from an EMBL/GenBank/DDBJ whole genome shotgun (WGS) entry which is preliminary data.</text>
</comment>
<dbReference type="EMBL" id="JBFXLU010000231">
    <property type="protein sequence ID" value="KAL2834023.1"/>
    <property type="molecule type" value="Genomic_DNA"/>
</dbReference>
<organism evidence="4 5">
    <name type="scientific">Aspergillus pseudoustus</name>
    <dbReference type="NCBI Taxonomy" id="1810923"/>
    <lineage>
        <taxon>Eukaryota</taxon>
        <taxon>Fungi</taxon>
        <taxon>Dikarya</taxon>
        <taxon>Ascomycota</taxon>
        <taxon>Pezizomycotina</taxon>
        <taxon>Eurotiomycetes</taxon>
        <taxon>Eurotiomycetidae</taxon>
        <taxon>Eurotiales</taxon>
        <taxon>Aspergillaceae</taxon>
        <taxon>Aspergillus</taxon>
        <taxon>Aspergillus subgen. Nidulantes</taxon>
    </lineage>
</organism>
<dbReference type="Pfam" id="PF00106">
    <property type="entry name" value="adh_short"/>
    <property type="match status" value="1"/>
</dbReference>
<evidence type="ECO:0000256" key="3">
    <source>
        <dbReference type="ARBA" id="ARBA00023002"/>
    </source>
</evidence>
<dbReference type="Gene3D" id="3.40.50.720">
    <property type="entry name" value="NAD(P)-binding Rossmann-like Domain"/>
    <property type="match status" value="1"/>
</dbReference>
<accession>A0ABR4J1X4</accession>
<dbReference type="PRINTS" id="PR00081">
    <property type="entry name" value="GDHRDH"/>
</dbReference>
<dbReference type="Proteomes" id="UP001610446">
    <property type="component" value="Unassembled WGS sequence"/>
</dbReference>
<evidence type="ECO:0000313" key="4">
    <source>
        <dbReference type="EMBL" id="KAL2834023.1"/>
    </source>
</evidence>
<proteinExistence type="inferred from homology"/>
<dbReference type="InterPro" id="IPR036291">
    <property type="entry name" value="NAD(P)-bd_dom_sf"/>
</dbReference>
<evidence type="ECO:0000313" key="5">
    <source>
        <dbReference type="Proteomes" id="UP001610446"/>
    </source>
</evidence>
<evidence type="ECO:0000256" key="1">
    <source>
        <dbReference type="ARBA" id="ARBA00006484"/>
    </source>
</evidence>
<keyword evidence="5" id="KW-1185">Reference proteome</keyword>
<reference evidence="4 5" key="1">
    <citation type="submission" date="2024-07" db="EMBL/GenBank/DDBJ databases">
        <title>Section-level genome sequencing and comparative genomics of Aspergillus sections Usti and Cavernicolus.</title>
        <authorList>
            <consortium name="Lawrence Berkeley National Laboratory"/>
            <person name="Nybo J.L."/>
            <person name="Vesth T.C."/>
            <person name="Theobald S."/>
            <person name="Frisvad J.C."/>
            <person name="Larsen T.O."/>
            <person name="Kjaerboelling I."/>
            <person name="Rothschild-Mancinelli K."/>
            <person name="Lyhne E.K."/>
            <person name="Kogle M.E."/>
            <person name="Barry K."/>
            <person name="Clum A."/>
            <person name="Na H."/>
            <person name="Ledsgaard L."/>
            <person name="Lin J."/>
            <person name="Lipzen A."/>
            <person name="Kuo A."/>
            <person name="Riley R."/>
            <person name="Mondo S."/>
            <person name="Labutti K."/>
            <person name="Haridas S."/>
            <person name="Pangalinan J."/>
            <person name="Salamov A.A."/>
            <person name="Simmons B.A."/>
            <person name="Magnuson J.K."/>
            <person name="Chen J."/>
            <person name="Drula E."/>
            <person name="Henrissat B."/>
            <person name="Wiebenga A."/>
            <person name="Lubbers R.J."/>
            <person name="Gomes A.C."/>
            <person name="Makela M.R."/>
            <person name="Stajich J."/>
            <person name="Grigoriev I.V."/>
            <person name="Mortensen U.H."/>
            <person name="De Vries R.P."/>
            <person name="Baker S.E."/>
            <person name="Andersen M.R."/>
        </authorList>
    </citation>
    <scope>NUCLEOTIDE SEQUENCE [LARGE SCALE GENOMIC DNA]</scope>
    <source>
        <strain evidence="4 5">CBS 123904</strain>
    </source>
</reference>
<protein>
    <submittedName>
        <fullName evidence="4">Retinol dehydrogenase 11</fullName>
    </submittedName>
</protein>
<evidence type="ECO:0000256" key="2">
    <source>
        <dbReference type="ARBA" id="ARBA00022857"/>
    </source>
</evidence>
<gene>
    <name evidence="4" type="ORF">BJY01DRAFT_89138</name>
</gene>
<sequence>MRPAFRPQDIPDLSGKVFFITGGTAGLGAATALELAKQNAARIYISGRNAQAASSVIEQIRSVSKTNVTFIKCDLASLSSVKDAATDFLSKETRLDVLLCSAGIMATDPGLTRDGYEIQFGTNHLGHAMLIRHLLPLLQATSDDREGGVDARIVILTSLGFKMAAFGTSGILFDELKTTQDKGFMWSWFRYGQSKLANLLYAKELARRYPGITSVSIHPGVIRTGLVEGMGAVKRWFVYVSNVGKMVSLEEGAYNSLWATTTSKEKVANGAFYEPVGKLGGLDSRAKDEGLAGELWEWTQKVLDEYDS</sequence>
<dbReference type="SUPFAM" id="SSF51735">
    <property type="entry name" value="NAD(P)-binding Rossmann-fold domains"/>
    <property type="match status" value="1"/>
</dbReference>